<protein>
    <submittedName>
        <fullName evidence="4">RRM domain RNA-binding protein</fullName>
    </submittedName>
</protein>
<dbReference type="Proteomes" id="UP000265703">
    <property type="component" value="Unassembled WGS sequence"/>
</dbReference>
<dbReference type="PROSITE" id="PS50102">
    <property type="entry name" value="RRM"/>
    <property type="match status" value="1"/>
</dbReference>
<dbReference type="SUPFAM" id="SSF54928">
    <property type="entry name" value="RNA-binding domain, RBD"/>
    <property type="match status" value="1"/>
</dbReference>
<evidence type="ECO:0000313" key="4">
    <source>
        <dbReference type="EMBL" id="RIA87815.1"/>
    </source>
</evidence>
<dbReference type="AlphaFoldDB" id="A0A397SUU0"/>
<dbReference type="PANTHER" id="PTHR48025:SF1">
    <property type="entry name" value="RRM DOMAIN-CONTAINING PROTEIN"/>
    <property type="match status" value="1"/>
</dbReference>
<name>A0A397SUU0_9GLOM</name>
<dbReference type="InterPro" id="IPR035979">
    <property type="entry name" value="RBD_domain_sf"/>
</dbReference>
<dbReference type="EMBL" id="QKYT01000291">
    <property type="protein sequence ID" value="RIA87815.1"/>
    <property type="molecule type" value="Genomic_DNA"/>
</dbReference>
<evidence type="ECO:0000259" key="3">
    <source>
        <dbReference type="PROSITE" id="PS50102"/>
    </source>
</evidence>
<comment type="caution">
    <text evidence="4">The sequence shown here is derived from an EMBL/GenBank/DDBJ whole genome shotgun (WGS) entry which is preliminary data.</text>
</comment>
<feature type="domain" description="RRM" evidence="3">
    <location>
        <begin position="1"/>
        <end position="76"/>
    </location>
</feature>
<evidence type="ECO:0000256" key="2">
    <source>
        <dbReference type="PROSITE-ProRule" id="PRU00176"/>
    </source>
</evidence>
<keyword evidence="5" id="KW-1185">Reference proteome</keyword>
<accession>A0A397SUU0</accession>
<dbReference type="Pfam" id="PF00076">
    <property type="entry name" value="RRM_1"/>
    <property type="match status" value="1"/>
</dbReference>
<dbReference type="InterPro" id="IPR050502">
    <property type="entry name" value="Euk_RNA-bind_prot"/>
</dbReference>
<evidence type="ECO:0000256" key="1">
    <source>
        <dbReference type="ARBA" id="ARBA00022884"/>
    </source>
</evidence>
<proteinExistence type="predicted"/>
<sequence>VFVGNLPYSIDDDGLKDIFKDYNIISAHVVRSRIDRRSKSFAFVELSDEEEQKKSLEGLKDVKSKGRVLVIKVALSDQVQPGDDTDRCF</sequence>
<dbReference type="Gene3D" id="3.30.70.330">
    <property type="match status" value="1"/>
</dbReference>
<dbReference type="SMART" id="SM00360">
    <property type="entry name" value="RRM"/>
    <property type="match status" value="1"/>
</dbReference>
<reference evidence="4 5" key="1">
    <citation type="submission" date="2018-06" db="EMBL/GenBank/DDBJ databases">
        <title>Comparative genomics reveals the genomic features of Rhizophagus irregularis, R. cerebriforme, R. diaphanum and Gigaspora rosea, and their symbiotic lifestyle signature.</title>
        <authorList>
            <person name="Morin E."/>
            <person name="San Clemente H."/>
            <person name="Chen E.C.H."/>
            <person name="De La Providencia I."/>
            <person name="Hainaut M."/>
            <person name="Kuo A."/>
            <person name="Kohler A."/>
            <person name="Murat C."/>
            <person name="Tang N."/>
            <person name="Roy S."/>
            <person name="Loubradou J."/>
            <person name="Henrissat B."/>
            <person name="Grigoriev I.V."/>
            <person name="Corradi N."/>
            <person name="Roux C."/>
            <person name="Martin F.M."/>
        </authorList>
    </citation>
    <scope>NUCLEOTIDE SEQUENCE [LARGE SCALE GENOMIC DNA]</scope>
    <source>
        <strain evidence="4 5">DAOM 227022</strain>
    </source>
</reference>
<dbReference type="GO" id="GO:0003729">
    <property type="term" value="F:mRNA binding"/>
    <property type="evidence" value="ECO:0007669"/>
    <property type="project" value="TreeGrafter"/>
</dbReference>
<evidence type="ECO:0000313" key="5">
    <source>
        <dbReference type="Proteomes" id="UP000265703"/>
    </source>
</evidence>
<dbReference type="STRING" id="658196.A0A397SUU0"/>
<feature type="non-terminal residue" evidence="4">
    <location>
        <position position="1"/>
    </location>
</feature>
<dbReference type="PANTHER" id="PTHR48025">
    <property type="entry name" value="OS02G0815200 PROTEIN"/>
    <property type="match status" value="1"/>
</dbReference>
<dbReference type="OrthoDB" id="439808at2759"/>
<keyword evidence="1 2" id="KW-0694">RNA-binding</keyword>
<gene>
    <name evidence="4" type="ORF">C1645_853660</name>
</gene>
<dbReference type="InterPro" id="IPR012677">
    <property type="entry name" value="Nucleotide-bd_a/b_plait_sf"/>
</dbReference>
<organism evidence="4 5">
    <name type="scientific">Glomus cerebriforme</name>
    <dbReference type="NCBI Taxonomy" id="658196"/>
    <lineage>
        <taxon>Eukaryota</taxon>
        <taxon>Fungi</taxon>
        <taxon>Fungi incertae sedis</taxon>
        <taxon>Mucoromycota</taxon>
        <taxon>Glomeromycotina</taxon>
        <taxon>Glomeromycetes</taxon>
        <taxon>Glomerales</taxon>
        <taxon>Glomeraceae</taxon>
        <taxon>Glomus</taxon>
    </lineage>
</organism>
<dbReference type="InterPro" id="IPR000504">
    <property type="entry name" value="RRM_dom"/>
</dbReference>